<comment type="caution">
    <text evidence="3">The sequence shown here is derived from an EMBL/GenBank/DDBJ whole genome shotgun (WGS) entry which is preliminary data.</text>
</comment>
<organism evidence="3 4">
    <name type="scientific">Glutinoglossum americanum</name>
    <dbReference type="NCBI Taxonomy" id="1670608"/>
    <lineage>
        <taxon>Eukaryota</taxon>
        <taxon>Fungi</taxon>
        <taxon>Dikarya</taxon>
        <taxon>Ascomycota</taxon>
        <taxon>Pezizomycotina</taxon>
        <taxon>Geoglossomycetes</taxon>
        <taxon>Geoglossales</taxon>
        <taxon>Geoglossaceae</taxon>
        <taxon>Glutinoglossum</taxon>
    </lineage>
</organism>
<accession>A0A9P8HZK4</accession>
<gene>
    <name evidence="3" type="ORF">FGG08_005831</name>
</gene>
<sequence>MEGRDCIGDLRSMFNECPDFDLCAECSSTADTYHTKDHGFQIKYPPGVSLPVDGSDLGDLECISLGATPGSGALEQQLKSFNSSAQDKFVRSEVARAGNWRRLHALYRRFESCVGTLADEMRSHGIPVPPDQVSHQAMLRQNWSVGNAKEAAFYLHRDGLIRRDYSQSINKMALGNVLQTFVEESLAIDTKSKDSNDPILCGLPADRDLPTTPDYTKDEDDGSLSGSSLSVNNVKLDQWESLRNEKDNIVGCFLVVVAFVFWSQLMRNLLQLDLGSNMRAFQGQILDIAAYFDKRPQLQDFKTSPLANSQRLASDESLGNIIQQAQLCRRLGHWEKALDQLPRAEPCDPQVIFERFRIFESMGDFRKCAEELEAFRNSPSLGSNGGSPELFLLHLAGAYTDCFIKGGWKKAMDLALMAYEKYLMKASSYSWTLVQIELYYQRIWLAVSRDLGEFTLYDESSKRLGSLRKVLEDAQRFPEAYDTLAVELDLLRWPHRHPIVRPHWTEIDITHWDDIPETVCPRILSFLEKISPLGTAGSSRMVEEAYCRLRLAEAYRRAAAIEKDPHAEGIYLHQSFTERDEAKNIFSACGSNLGLVEILLFNANQGGLYNKKEEAQTEYDRISSLFREQGSLIGVYDTLLSKAKFLHKYFPEPVTKPYSDLAKAAHQTGNLYQWHICRVKMVEWWFISSALVDACESIFQPSNGFLSDTLGIITSWNLSRAYQTIGDFKSAEVTAYYHILLVSRRSDQNHIYSSLLNWFRMRDELIVELPLDKRPATFVNWAQRWIQWLVNIAAQGVERTGMGWRARTADVMSILEMVLWLPKLGSNQVSSLRLQDIGFPPALHVVIPLLELGMGLLEVLPKFFWPILLDQFGLTLGAVLQSCGNSKLAVCTYGKSLVANHPGNLIIANKLRVTMGTLLSQMLKETPSHYCHVSPLATKLLSQAEAFFWNNTTTEDSFKDAVWASVSLGSLLLLRLHIDLPATSPDPTKDQKAKVHAERLLEACSYAIRRAVSGWQGLRQEIFALSLSDTLRRKRLHLSGRLGEMLLLTHLELSIATAQHKEGGIEDVWRTVQEWKAISLSETLGAASTVLREDAGNLDEEARNLLREEHELAERVSMAEPFERPHRRMELRRHWIKMNSHPELQDMLDVRLGHGATLKHLIHIQRQSKQVEEVDESLVFVDWARYHEVIFLFAIRFKEKLTIISEPVSLRYGSVEKWVQQNLGVRRRENGVLFRQRLESVEPLKALSPLIEPLRTFIQRDEMLVLCPTGILNEIPLHAIPFAGTEDPLLMDNPIIYSSSNAILKSCVDSACRKVNEKSITNNIAAFGRYGDLDVVEDINIQTMVTDLAKAFNAKLAVSRSLNRSTFLSFIKDADLVHYHGHSSVELDDKTKRSLILEPNPENNDDGRFTLDDIFKLRLNAAHVTLLACASSDQDVTPNDDPLGILTAFLCAGATSVIGTLWPTESRDARQFCDIFYQQAFKGGTKSTANLARALRETVLLLRDDWDGSSPYHWAQFVLHGAWFCKSMGWKDTCDDTKAIRA</sequence>
<dbReference type="OrthoDB" id="9991317at2759"/>
<feature type="region of interest" description="Disordered" evidence="1">
    <location>
        <begin position="200"/>
        <end position="226"/>
    </location>
</feature>
<evidence type="ECO:0000313" key="3">
    <source>
        <dbReference type="EMBL" id="KAH0537352.1"/>
    </source>
</evidence>
<evidence type="ECO:0000256" key="1">
    <source>
        <dbReference type="SAM" id="MobiDB-lite"/>
    </source>
</evidence>
<evidence type="ECO:0000313" key="4">
    <source>
        <dbReference type="Proteomes" id="UP000698800"/>
    </source>
</evidence>
<feature type="domain" description="CHAT" evidence="2">
    <location>
        <begin position="1250"/>
        <end position="1521"/>
    </location>
</feature>
<dbReference type="EMBL" id="JAGHQL010000149">
    <property type="protein sequence ID" value="KAH0537352.1"/>
    <property type="molecule type" value="Genomic_DNA"/>
</dbReference>
<evidence type="ECO:0000259" key="2">
    <source>
        <dbReference type="Pfam" id="PF12770"/>
    </source>
</evidence>
<dbReference type="Proteomes" id="UP000698800">
    <property type="component" value="Unassembled WGS sequence"/>
</dbReference>
<proteinExistence type="predicted"/>
<keyword evidence="4" id="KW-1185">Reference proteome</keyword>
<dbReference type="Pfam" id="PF12770">
    <property type="entry name" value="CHAT"/>
    <property type="match status" value="1"/>
</dbReference>
<protein>
    <recommendedName>
        <fullName evidence="2">CHAT domain-containing protein</fullName>
    </recommendedName>
</protein>
<reference evidence="3" key="1">
    <citation type="submission" date="2021-03" db="EMBL/GenBank/DDBJ databases">
        <title>Comparative genomics and phylogenomic investigation of the class Geoglossomycetes provide insights into ecological specialization and systematics.</title>
        <authorList>
            <person name="Melie T."/>
            <person name="Pirro S."/>
            <person name="Miller A.N."/>
            <person name="Quandt A."/>
        </authorList>
    </citation>
    <scope>NUCLEOTIDE SEQUENCE</scope>
    <source>
        <strain evidence="3">GBOQ0MN5Z8</strain>
    </source>
</reference>
<dbReference type="InterPro" id="IPR024983">
    <property type="entry name" value="CHAT_dom"/>
</dbReference>
<name>A0A9P8HZK4_9PEZI</name>